<protein>
    <submittedName>
        <fullName evidence="2">Uncharacterized protein</fullName>
    </submittedName>
</protein>
<evidence type="ECO:0000313" key="2">
    <source>
        <dbReference type="EMBL" id="CAD8575458.1"/>
    </source>
</evidence>
<gene>
    <name evidence="2" type="ORF">OMED0929_LOCUS199</name>
</gene>
<sequence>MMTTMMTPVRVCGSRGASRRGCVASGDYRARRARARQAASRAMTTMMSRSTVAVVKPVTMGRGVMMGRVSMGVVRAQAVFSEGGILGESTSKMTAQAMDAFDEQAEPLFYREGQVWRSGVGKASKFTALWCGVLGVAQALFRVVSAPSMANFFEAVGDGMILTFIVAPAAAALLAFVVQRWSALRLKFGATRLPYTISPYADRKASPKQRAALFATAFKARQRHRNFAKVKAARTYASEVASQFATAAIEAPRRVLAVALGLKAFSIANVSSMNQTLDALLLFTLGVAAVSVNLLERRRGPGQMRKEMLFVEQEYLKVQTKGTFLCRWASDPYEEPGERNAMSSDKALTNASVADALGTSCEKIGIGIETSMALVLDAADGRTSKELMSKGVPPSSIWVPNIYTHVVHSLRKDVGVNAVATKVEGFLASRDPRETQLQVIYLDHCGSVMTRTQQLWDVFSRHAVADGGVIAVTFSTRGKREGWTKSAAVQLAAKAIVEAAEIHGYVLEGNAAPNIPGLVDYTVSVPAVLGESADVSTTAVDAAKMLRDNAEVIAEAIEIDDDGVIATALALWLKDTEVSNDSDAALETGKDKRRRKLVDDVTKRSLERFKDGQKPMQSDSKALRSLAREVVDASKKSAELRDPTPMDASKNQTVERTYPKSLYLYNTLMFFVFRVRVAED</sequence>
<accession>A0A7S0PI17</accession>
<dbReference type="EMBL" id="HBEW01000234">
    <property type="protein sequence ID" value="CAD8575458.1"/>
    <property type="molecule type" value="Transcribed_RNA"/>
</dbReference>
<keyword evidence="1" id="KW-1133">Transmembrane helix</keyword>
<keyword evidence="1" id="KW-0472">Membrane</keyword>
<feature type="transmembrane region" description="Helical" evidence="1">
    <location>
        <begin position="159"/>
        <end position="178"/>
    </location>
</feature>
<dbReference type="AlphaFoldDB" id="A0A7S0PI17"/>
<evidence type="ECO:0000256" key="1">
    <source>
        <dbReference type="SAM" id="Phobius"/>
    </source>
</evidence>
<proteinExistence type="predicted"/>
<organism evidence="2">
    <name type="scientific">Ostreococcus mediterraneus</name>
    <dbReference type="NCBI Taxonomy" id="1486918"/>
    <lineage>
        <taxon>Eukaryota</taxon>
        <taxon>Viridiplantae</taxon>
        <taxon>Chlorophyta</taxon>
        <taxon>Mamiellophyceae</taxon>
        <taxon>Mamiellales</taxon>
        <taxon>Bathycoccaceae</taxon>
        <taxon>Ostreococcus</taxon>
    </lineage>
</organism>
<reference evidence="2" key="1">
    <citation type="submission" date="2021-01" db="EMBL/GenBank/DDBJ databases">
        <authorList>
            <person name="Corre E."/>
            <person name="Pelletier E."/>
            <person name="Niang G."/>
            <person name="Scheremetjew M."/>
            <person name="Finn R."/>
            <person name="Kale V."/>
            <person name="Holt S."/>
            <person name="Cochrane G."/>
            <person name="Meng A."/>
            <person name="Brown T."/>
            <person name="Cohen L."/>
        </authorList>
    </citation>
    <scope>NUCLEOTIDE SEQUENCE</scope>
    <source>
        <strain evidence="2">Clade-D-RCC2572</strain>
    </source>
</reference>
<name>A0A7S0PI17_9CHLO</name>
<feature type="transmembrane region" description="Helical" evidence="1">
    <location>
        <begin position="279"/>
        <end position="296"/>
    </location>
</feature>
<keyword evidence="1" id="KW-0812">Transmembrane</keyword>
<feature type="transmembrane region" description="Helical" evidence="1">
    <location>
        <begin position="126"/>
        <end position="144"/>
    </location>
</feature>